<reference evidence="2" key="1">
    <citation type="journal article" date="2019" name="Int. J. Syst. Evol. Microbiol.">
        <title>The Global Catalogue of Microorganisms (GCM) 10K type strain sequencing project: providing services to taxonomists for standard genome sequencing and annotation.</title>
        <authorList>
            <consortium name="The Broad Institute Genomics Platform"/>
            <consortium name="The Broad Institute Genome Sequencing Center for Infectious Disease"/>
            <person name="Wu L."/>
            <person name="Ma J."/>
        </authorList>
    </citation>
    <scope>NUCLEOTIDE SEQUENCE [LARGE SCALE GENOMIC DNA]</scope>
    <source>
        <strain evidence="2">JCM 15933</strain>
    </source>
</reference>
<organism evidence="1 2">
    <name type="scientific">Dactylosporangium maewongense</name>
    <dbReference type="NCBI Taxonomy" id="634393"/>
    <lineage>
        <taxon>Bacteria</taxon>
        <taxon>Bacillati</taxon>
        <taxon>Actinomycetota</taxon>
        <taxon>Actinomycetes</taxon>
        <taxon>Micromonosporales</taxon>
        <taxon>Micromonosporaceae</taxon>
        <taxon>Dactylosporangium</taxon>
    </lineage>
</organism>
<dbReference type="Gene3D" id="3.75.10.10">
    <property type="entry name" value="L-arginine/glycine Amidinotransferase, Chain A"/>
    <property type="match status" value="1"/>
</dbReference>
<sequence>MNSELLVCDPAHFRIDYEINPYMRTEVQPDLPAATAEHASIVVAHLVAGRHVEYEVSLAKAARPALNLISDGTAVTMSREAPRLAAALRERGLRVVELDTTELAKGGGRIRSTALTLDNPVPGRPR</sequence>
<dbReference type="Proteomes" id="UP001501470">
    <property type="component" value="Unassembled WGS sequence"/>
</dbReference>
<gene>
    <name evidence="1" type="ORF">GCM10009827_115070</name>
</gene>
<dbReference type="EMBL" id="BAAAQD010000051">
    <property type="protein sequence ID" value="GAA1574163.1"/>
    <property type="molecule type" value="Genomic_DNA"/>
</dbReference>
<protein>
    <submittedName>
        <fullName evidence="1">Uncharacterized protein</fullName>
    </submittedName>
</protein>
<name>A0ABP4P5N2_9ACTN</name>
<accession>A0ABP4P5N2</accession>
<dbReference type="RefSeq" id="WP_344515048.1">
    <property type="nucleotide sequence ID" value="NZ_BAAAQD010000051.1"/>
</dbReference>
<evidence type="ECO:0000313" key="1">
    <source>
        <dbReference type="EMBL" id="GAA1574163.1"/>
    </source>
</evidence>
<comment type="caution">
    <text evidence="1">The sequence shown here is derived from an EMBL/GenBank/DDBJ whole genome shotgun (WGS) entry which is preliminary data.</text>
</comment>
<keyword evidence="2" id="KW-1185">Reference proteome</keyword>
<dbReference type="SUPFAM" id="SSF55909">
    <property type="entry name" value="Pentein"/>
    <property type="match status" value="1"/>
</dbReference>
<proteinExistence type="predicted"/>
<evidence type="ECO:0000313" key="2">
    <source>
        <dbReference type="Proteomes" id="UP001501470"/>
    </source>
</evidence>